<dbReference type="EMBL" id="CAMXCM010000015">
    <property type="protein sequence ID" value="CAI3959641.1"/>
    <property type="molecule type" value="Genomic_DNA"/>
</dbReference>
<evidence type="ECO:0000313" key="5">
    <source>
        <dbReference type="Proteomes" id="UP001154259"/>
    </source>
</evidence>
<feature type="transmembrane region" description="Helical" evidence="1">
    <location>
        <begin position="132"/>
        <end position="151"/>
    </location>
</feature>
<organism evidence="2 4">
    <name type="scientific">Commensalibacter communis</name>
    <dbReference type="NCBI Taxonomy" id="2972786"/>
    <lineage>
        <taxon>Bacteria</taxon>
        <taxon>Pseudomonadati</taxon>
        <taxon>Pseudomonadota</taxon>
        <taxon>Alphaproteobacteria</taxon>
        <taxon>Acetobacterales</taxon>
        <taxon>Acetobacteraceae</taxon>
    </lineage>
</organism>
<dbReference type="RefSeq" id="WP_271790775.1">
    <property type="nucleotide sequence ID" value="NZ_CAMXCL010000013.1"/>
</dbReference>
<protein>
    <submittedName>
        <fullName evidence="2">Uncharacterized protein</fullName>
    </submittedName>
</protein>
<dbReference type="AlphaFoldDB" id="A0A9W4TTG7"/>
<keyword evidence="1" id="KW-0812">Transmembrane</keyword>
<dbReference type="EMBL" id="CAMXCS010000015">
    <property type="protein sequence ID" value="CAI3961562.1"/>
    <property type="molecule type" value="Genomic_DNA"/>
</dbReference>
<evidence type="ECO:0000313" key="2">
    <source>
        <dbReference type="EMBL" id="CAI3959641.1"/>
    </source>
</evidence>
<evidence type="ECO:0000256" key="1">
    <source>
        <dbReference type="SAM" id="Phobius"/>
    </source>
</evidence>
<name>A0A9W4TTG7_9PROT</name>
<feature type="transmembrane region" description="Helical" evidence="1">
    <location>
        <begin position="197"/>
        <end position="223"/>
    </location>
</feature>
<feature type="transmembrane region" description="Helical" evidence="1">
    <location>
        <begin position="52"/>
        <end position="72"/>
    </location>
</feature>
<gene>
    <name evidence="3" type="ORF">R53529_LOCUS2364</name>
    <name evidence="2" type="ORF">R53530_LOCUS2352</name>
</gene>
<dbReference type="Proteomes" id="UP001154259">
    <property type="component" value="Unassembled WGS sequence"/>
</dbReference>
<dbReference type="Proteomes" id="UP001154255">
    <property type="component" value="Unassembled WGS sequence"/>
</dbReference>
<proteinExistence type="predicted"/>
<feature type="transmembrane region" description="Helical" evidence="1">
    <location>
        <begin position="84"/>
        <end position="111"/>
    </location>
</feature>
<sequence length="233" mass="27424">MLNNAEANDEQKKIDDTYANEFILFKNEKDKNETIDFLLNYRRKSYILSNDLARISTLILFISGLYGTYANLHTTINHHSKSDTIILLLLFFLFLYVTVNDICVTAFTYLNSIKFIKKSFKYVLKKYHGSRILRAIVNIGILILPFLTNTIHEHFFKPDSKIAIYIIYIMITLIIIIICFFLCNFYKKENKRQYYRIMYIAFISNIALIFVNLITPLTFSILLQLIKTITTKC</sequence>
<evidence type="ECO:0000313" key="4">
    <source>
        <dbReference type="Proteomes" id="UP001154255"/>
    </source>
</evidence>
<keyword evidence="5" id="KW-1185">Reference proteome</keyword>
<evidence type="ECO:0000313" key="3">
    <source>
        <dbReference type="EMBL" id="CAI3961562.1"/>
    </source>
</evidence>
<feature type="transmembrane region" description="Helical" evidence="1">
    <location>
        <begin position="163"/>
        <end position="185"/>
    </location>
</feature>
<accession>A0A9W4TTG7</accession>
<keyword evidence="1" id="KW-1133">Transmembrane helix</keyword>
<reference evidence="2" key="1">
    <citation type="submission" date="2022-10" db="EMBL/GenBank/DDBJ databases">
        <authorList>
            <person name="Botero Cardona J."/>
        </authorList>
    </citation>
    <scope>NUCLEOTIDE SEQUENCE</scope>
    <source>
        <strain evidence="2">LMG 31819</strain>
        <strain evidence="3">R-53529</strain>
    </source>
</reference>
<comment type="caution">
    <text evidence="2">The sequence shown here is derived from an EMBL/GenBank/DDBJ whole genome shotgun (WGS) entry which is preliminary data.</text>
</comment>
<keyword evidence="1" id="KW-0472">Membrane</keyword>